<keyword evidence="2" id="KW-1133">Transmembrane helix</keyword>
<dbReference type="GO" id="GO:0005886">
    <property type="term" value="C:plasma membrane"/>
    <property type="evidence" value="ECO:0007669"/>
    <property type="project" value="UniProtKB-SubCell"/>
</dbReference>
<dbReference type="Proteomes" id="UP000219050">
    <property type="component" value="Plasmid pDY25-B"/>
</dbReference>
<evidence type="ECO:0000313" key="4">
    <source>
        <dbReference type="EMBL" id="ATI43716.1"/>
    </source>
</evidence>
<dbReference type="GO" id="GO:0022857">
    <property type="term" value="F:transmembrane transporter activity"/>
    <property type="evidence" value="ECO:0007669"/>
    <property type="project" value="UniProtKB-UniRule"/>
</dbReference>
<proteinExistence type="predicted"/>
<dbReference type="Pfam" id="PF06808">
    <property type="entry name" value="DctM"/>
    <property type="match status" value="1"/>
</dbReference>
<comment type="function">
    <text evidence="1">Part of the tripartite ATP-independent periplasmic (TRAP) transport system.</text>
</comment>
<protein>
    <recommendedName>
        <fullName evidence="3">TRAP C4-dicarboxylate transport system permease DctM subunit domain-containing protein</fullName>
    </recommendedName>
</protein>
<dbReference type="AlphaFoldDB" id="A0A291M429"/>
<keyword evidence="1" id="KW-1003">Cell membrane</keyword>
<gene>
    <name evidence="4" type="ORF">CBW24_16315</name>
</gene>
<evidence type="ECO:0000313" key="5">
    <source>
        <dbReference type="Proteomes" id="UP000219050"/>
    </source>
</evidence>
<keyword evidence="2" id="KW-0812">Transmembrane</keyword>
<comment type="subcellular location">
    <subcellularLocation>
        <location evidence="1">Cell inner membrane</location>
        <topology evidence="1">Multi-pass membrane protein</topology>
    </subcellularLocation>
</comment>
<keyword evidence="5" id="KW-1185">Reference proteome</keyword>
<geneLocation type="plasmid" evidence="5">
    <name>pdy25-b</name>
</geneLocation>
<name>A0A291M429_9RHOB</name>
<evidence type="ECO:0000259" key="3">
    <source>
        <dbReference type="Pfam" id="PF06808"/>
    </source>
</evidence>
<keyword evidence="4" id="KW-0614">Plasmid</keyword>
<feature type="domain" description="TRAP C4-dicarboxylate transport system permease DctM subunit" evidence="3">
    <location>
        <begin position="1"/>
        <end position="58"/>
    </location>
</feature>
<keyword evidence="2" id="KW-0472">Membrane</keyword>
<organism evidence="4 5">
    <name type="scientific">Pacificitalea manganoxidans</name>
    <dbReference type="NCBI Taxonomy" id="1411902"/>
    <lineage>
        <taxon>Bacteria</taxon>
        <taxon>Pseudomonadati</taxon>
        <taxon>Pseudomonadota</taxon>
        <taxon>Alphaproteobacteria</taxon>
        <taxon>Rhodobacterales</taxon>
        <taxon>Paracoccaceae</taxon>
        <taxon>Pacificitalea</taxon>
    </lineage>
</organism>
<dbReference type="EMBL" id="CP021406">
    <property type="protein sequence ID" value="ATI43716.1"/>
    <property type="molecule type" value="Genomic_DNA"/>
</dbReference>
<dbReference type="KEGG" id="cmag:CBW24_16315"/>
<reference evidence="4 5" key="1">
    <citation type="submission" date="2017-05" db="EMBL/GenBank/DDBJ databases">
        <title>Comparative genomic and metabolic analysis of manganese-oxidizing mechanisms in Celeribater manganoxidans DY25T: its adaption to the environment of polymetallic nodule.</title>
        <authorList>
            <person name="Wang X."/>
        </authorList>
    </citation>
    <scope>NUCLEOTIDE SEQUENCE [LARGE SCALE GENOMIC DNA]</scope>
    <source>
        <strain evidence="4 5">DY25</strain>
        <plasmid evidence="5">pdy25-b</plasmid>
    </source>
</reference>
<sequence>MFLVIVVEAGMITPPLGMNIFVIQAQASDIPLIRIYQAVMPYVAGPILLCLLLVIFPAIALFLPEVLFAP</sequence>
<dbReference type="OrthoDB" id="9790209at2"/>
<feature type="transmembrane region" description="Helical" evidence="2">
    <location>
        <begin position="42"/>
        <end position="63"/>
    </location>
</feature>
<evidence type="ECO:0000256" key="1">
    <source>
        <dbReference type="RuleBase" id="RU369079"/>
    </source>
</evidence>
<keyword evidence="1" id="KW-0813">Transport</keyword>
<keyword evidence="1" id="KW-0997">Cell inner membrane</keyword>
<accession>A0A291M429</accession>
<evidence type="ECO:0000256" key="2">
    <source>
        <dbReference type="SAM" id="Phobius"/>
    </source>
</evidence>
<dbReference type="InterPro" id="IPR010656">
    <property type="entry name" value="DctM"/>
</dbReference>